<proteinExistence type="inferred from homology"/>
<dbReference type="PANTHER" id="PTHR43300:SF7">
    <property type="entry name" value="UDP-N-ACETYLBACILLOSAMINE N-ACETYLTRANSFERASE"/>
    <property type="match status" value="1"/>
</dbReference>
<dbReference type="AlphaFoldDB" id="A0A848G1M1"/>
<dbReference type="SUPFAM" id="SSF51161">
    <property type="entry name" value="Trimeric LpxA-like enzymes"/>
    <property type="match status" value="1"/>
</dbReference>
<keyword evidence="3" id="KW-0808">Transferase</keyword>
<evidence type="ECO:0000256" key="1">
    <source>
        <dbReference type="ARBA" id="ARBA00007274"/>
    </source>
</evidence>
<dbReference type="InterPro" id="IPR001451">
    <property type="entry name" value="Hexapep"/>
</dbReference>
<dbReference type="InterPro" id="IPR020019">
    <property type="entry name" value="AcTrfase_PglD-like"/>
</dbReference>
<comment type="similarity">
    <text evidence="1">Belongs to the transferase hexapeptide repeat family.</text>
</comment>
<reference evidence="3 4" key="1">
    <citation type="submission" date="2020-04" db="EMBL/GenBank/DDBJ databases">
        <title>Zoogloea sp. G-4-1-14 isolated from soil.</title>
        <authorList>
            <person name="Dahal R.H."/>
        </authorList>
    </citation>
    <scope>NUCLEOTIDE SEQUENCE [LARGE SCALE GENOMIC DNA]</scope>
    <source>
        <strain evidence="3 4">G-4-1-14</strain>
    </source>
</reference>
<dbReference type="GO" id="GO:0016740">
    <property type="term" value="F:transferase activity"/>
    <property type="evidence" value="ECO:0007669"/>
    <property type="project" value="UniProtKB-KW"/>
</dbReference>
<comment type="caution">
    <text evidence="3">The sequence shown here is derived from an EMBL/GenBank/DDBJ whole genome shotgun (WGS) entry which is preliminary data.</text>
</comment>
<evidence type="ECO:0000313" key="4">
    <source>
        <dbReference type="Proteomes" id="UP000580043"/>
    </source>
</evidence>
<feature type="binding site" evidence="2">
    <location>
        <position position="176"/>
    </location>
    <ligand>
        <name>acetyl-CoA</name>
        <dbReference type="ChEBI" id="CHEBI:57288"/>
    </ligand>
</feature>
<protein>
    <submittedName>
        <fullName evidence="3">Acetyltransferase</fullName>
    </submittedName>
</protein>
<accession>A0A848G1M1</accession>
<dbReference type="PANTHER" id="PTHR43300">
    <property type="entry name" value="ACETYLTRANSFERASE"/>
    <property type="match status" value="1"/>
</dbReference>
<dbReference type="CDD" id="cd03360">
    <property type="entry name" value="LbH_AT_putative"/>
    <property type="match status" value="1"/>
</dbReference>
<dbReference type="EMBL" id="JABBGA010000002">
    <property type="protein sequence ID" value="NML24980.1"/>
    <property type="molecule type" value="Genomic_DNA"/>
</dbReference>
<organism evidence="3 4">
    <name type="scientific">Zoogloea dura</name>
    <dbReference type="NCBI Taxonomy" id="2728840"/>
    <lineage>
        <taxon>Bacteria</taxon>
        <taxon>Pseudomonadati</taxon>
        <taxon>Pseudomonadota</taxon>
        <taxon>Betaproteobacteria</taxon>
        <taxon>Rhodocyclales</taxon>
        <taxon>Zoogloeaceae</taxon>
        <taxon>Zoogloea</taxon>
    </lineage>
</organism>
<dbReference type="Gene3D" id="2.160.10.10">
    <property type="entry name" value="Hexapeptide repeat proteins"/>
    <property type="match status" value="1"/>
</dbReference>
<evidence type="ECO:0000313" key="3">
    <source>
        <dbReference type="EMBL" id="NML24980.1"/>
    </source>
</evidence>
<dbReference type="Pfam" id="PF00132">
    <property type="entry name" value="Hexapep"/>
    <property type="match status" value="1"/>
</dbReference>
<sequence>MSSRPDAPLPEVLLYGNGQIARMLFHFMRPTHRVAAFTVDRALITDPAYEGVPIVPFEEIESLYPPGRYPMIIAVGFVDMNRIRAARYAAAKGKGYRFINYIHPSVVIHDNLKLGENTVLLDHVSVHPGTSIGNSTFICSNTNIGHGCRIGDNCWINAGVAIAGETTIGANTFIGINAAIGDNLQVAEACYIGASTLITRNTAPEEVYVSASGERFPLPSDRFLKFIERPRT</sequence>
<feature type="binding site" evidence="2">
    <location>
        <position position="76"/>
    </location>
    <ligand>
        <name>substrate</name>
    </ligand>
</feature>
<name>A0A848G1M1_9RHOO</name>
<dbReference type="Proteomes" id="UP000580043">
    <property type="component" value="Unassembled WGS sequence"/>
</dbReference>
<keyword evidence="4" id="KW-1185">Reference proteome</keyword>
<dbReference type="InterPro" id="IPR050179">
    <property type="entry name" value="Trans_hexapeptide_repeat"/>
</dbReference>
<evidence type="ECO:0000256" key="2">
    <source>
        <dbReference type="PIRSR" id="PIRSR620019-2"/>
    </source>
</evidence>
<gene>
    <name evidence="3" type="ORF">HHL15_04465</name>
</gene>
<dbReference type="RefSeq" id="WP_169144615.1">
    <property type="nucleotide sequence ID" value="NZ_JABBGA010000002.1"/>
</dbReference>
<dbReference type="InterPro" id="IPR011004">
    <property type="entry name" value="Trimer_LpxA-like_sf"/>
</dbReference>